<keyword evidence="2" id="KW-1185">Reference proteome</keyword>
<protein>
    <submittedName>
        <fullName evidence="1">Uncharacterized protein</fullName>
    </submittedName>
</protein>
<dbReference type="RefSeq" id="WP_074692577.1">
    <property type="nucleotide sequence ID" value="NZ_FNOJ01000005.1"/>
</dbReference>
<dbReference type="STRING" id="89784.SAMN04489725_105147"/>
<accession>A0A1H2TAD0</accession>
<dbReference type="Proteomes" id="UP000182589">
    <property type="component" value="Unassembled WGS sequence"/>
</dbReference>
<dbReference type="AlphaFoldDB" id="A0A1H2TAD0"/>
<evidence type="ECO:0000313" key="1">
    <source>
        <dbReference type="EMBL" id="SDW40906.1"/>
    </source>
</evidence>
<proteinExistence type="predicted"/>
<organism evidence="1 2">
    <name type="scientific">Alicyclobacillus hesperidum</name>
    <dbReference type="NCBI Taxonomy" id="89784"/>
    <lineage>
        <taxon>Bacteria</taxon>
        <taxon>Bacillati</taxon>
        <taxon>Bacillota</taxon>
        <taxon>Bacilli</taxon>
        <taxon>Bacillales</taxon>
        <taxon>Alicyclobacillaceae</taxon>
        <taxon>Alicyclobacillus</taxon>
    </lineage>
</organism>
<gene>
    <name evidence="1" type="ORF">SAMN04489725_105147</name>
</gene>
<reference evidence="2" key="1">
    <citation type="submission" date="2016-10" db="EMBL/GenBank/DDBJ databases">
        <authorList>
            <person name="Varghese N."/>
        </authorList>
    </citation>
    <scope>NUCLEOTIDE SEQUENCE [LARGE SCALE GENOMIC DNA]</scope>
    <source>
        <strain evidence="2">DSM 12489</strain>
    </source>
</reference>
<dbReference type="EMBL" id="FNOJ01000005">
    <property type="protein sequence ID" value="SDW40906.1"/>
    <property type="molecule type" value="Genomic_DNA"/>
</dbReference>
<evidence type="ECO:0000313" key="2">
    <source>
        <dbReference type="Proteomes" id="UP000182589"/>
    </source>
</evidence>
<name>A0A1H2TAD0_9BACL</name>
<sequence>MSDKHTLYRADAQPPAKRLLEAMTSKQKPDIAQLFFDASVLNAYRERDGFRIIRTDTSGRLSKPGGWSVDFGISGEGDRHIHIPAHAWVHRIPVEEQAHWLEYALTLPLSDNFVRGVVRPGCIDDGPIRNW</sequence>